<proteinExistence type="predicted"/>
<comment type="caution">
    <text evidence="1">The sequence shown here is derived from an EMBL/GenBank/DDBJ whole genome shotgun (WGS) entry which is preliminary data.</text>
</comment>
<dbReference type="OrthoDB" id="3260546at2759"/>
<keyword evidence="2" id="KW-1185">Reference proteome</keyword>
<name>A0A4S4LK23_9AGAM</name>
<dbReference type="Proteomes" id="UP000310158">
    <property type="component" value="Unassembled WGS sequence"/>
</dbReference>
<gene>
    <name evidence="1" type="ORF">EW146_g7793</name>
</gene>
<sequence length="94" mass="11193">MAPSMPVHSDHTTPTFDIKQPRELRRYFTDLKFHFSRSKVTNDDEKKTHACHFLNVDTCELWEFLAEYTDLEKTYNNFKAAIYKLYPGAEEDKK</sequence>
<evidence type="ECO:0000313" key="1">
    <source>
        <dbReference type="EMBL" id="THH12185.1"/>
    </source>
</evidence>
<reference evidence="1 2" key="1">
    <citation type="submission" date="2019-02" db="EMBL/GenBank/DDBJ databases">
        <title>Genome sequencing of the rare red list fungi Bondarzewia mesenterica.</title>
        <authorList>
            <person name="Buettner E."/>
            <person name="Kellner H."/>
        </authorList>
    </citation>
    <scope>NUCLEOTIDE SEQUENCE [LARGE SCALE GENOMIC DNA]</scope>
    <source>
        <strain evidence="1 2">DSM 108281</strain>
    </source>
</reference>
<dbReference type="AlphaFoldDB" id="A0A4S4LK23"/>
<protein>
    <submittedName>
        <fullName evidence="1">Uncharacterized protein</fullName>
    </submittedName>
</protein>
<evidence type="ECO:0000313" key="2">
    <source>
        <dbReference type="Proteomes" id="UP000310158"/>
    </source>
</evidence>
<organism evidence="1 2">
    <name type="scientific">Bondarzewia mesenterica</name>
    <dbReference type="NCBI Taxonomy" id="1095465"/>
    <lineage>
        <taxon>Eukaryota</taxon>
        <taxon>Fungi</taxon>
        <taxon>Dikarya</taxon>
        <taxon>Basidiomycota</taxon>
        <taxon>Agaricomycotina</taxon>
        <taxon>Agaricomycetes</taxon>
        <taxon>Russulales</taxon>
        <taxon>Bondarzewiaceae</taxon>
        <taxon>Bondarzewia</taxon>
    </lineage>
</organism>
<dbReference type="EMBL" id="SGPL01000477">
    <property type="protein sequence ID" value="THH12185.1"/>
    <property type="molecule type" value="Genomic_DNA"/>
</dbReference>
<accession>A0A4S4LK23</accession>